<accession>A0AAJ3D8B5</accession>
<keyword evidence="1" id="KW-1133">Transmembrane helix</keyword>
<protein>
    <submittedName>
        <fullName evidence="2">Uncharacterized protein</fullName>
    </submittedName>
</protein>
<evidence type="ECO:0000256" key="1">
    <source>
        <dbReference type="SAM" id="Phobius"/>
    </source>
</evidence>
<evidence type="ECO:0000313" key="2">
    <source>
        <dbReference type="EMBL" id="MXR43979.1"/>
    </source>
</evidence>
<comment type="caution">
    <text evidence="2">The sequence shown here is derived from an EMBL/GenBank/DDBJ whole genome shotgun (WGS) entry which is preliminary data.</text>
</comment>
<reference evidence="2 3" key="1">
    <citation type="submission" date="2018-07" db="EMBL/GenBank/DDBJ databases">
        <title>Genetic characterization of Mycoplasma hyopneumoniae, M. hyorhinis and M. flocculare isolates through whole genome sequencing analysis: comparative analysis of sequence types and putative genes involved in virulence.</title>
        <authorList>
            <person name="Fourour S."/>
            <person name="Lucas P."/>
            <person name="Touzain F."/>
            <person name="Tocqueville V."/>
            <person name="Kempf I."/>
            <person name="Marois-Crehan C."/>
        </authorList>
    </citation>
    <scope>NUCLEOTIDE SEQUENCE [LARGE SCALE GENOMIC DNA]</scope>
    <source>
        <strain evidence="2 3">MHR389</strain>
    </source>
</reference>
<dbReference type="RefSeq" id="WP_014335407.1">
    <property type="nucleotide sequence ID" value="NZ_CP016817.1"/>
</dbReference>
<dbReference type="AlphaFoldDB" id="A0AAJ3D8B5"/>
<sequence>MEPIFAQPHYANAIGGIAIVYLLLVIFTFICFVVLVISIIKFLITTTSYKKFQILVLKKEHPDLAEEFENPQSKNLRH</sequence>
<dbReference type="EMBL" id="QQQW01000025">
    <property type="protein sequence ID" value="MXR43979.1"/>
    <property type="molecule type" value="Genomic_DNA"/>
</dbReference>
<gene>
    <name evidence="2" type="ORF">DR101_03465</name>
</gene>
<organism evidence="2 3">
    <name type="scientific">Mesomycoplasma hyorhinis</name>
    <name type="common">Mycoplasma hyorhinis</name>
    <dbReference type="NCBI Taxonomy" id="2100"/>
    <lineage>
        <taxon>Bacteria</taxon>
        <taxon>Bacillati</taxon>
        <taxon>Mycoplasmatota</taxon>
        <taxon>Mycoplasmoidales</taxon>
        <taxon>Metamycoplasmataceae</taxon>
        <taxon>Mesomycoplasma</taxon>
    </lineage>
</organism>
<proteinExistence type="predicted"/>
<dbReference type="Proteomes" id="UP001193384">
    <property type="component" value="Unassembled WGS sequence"/>
</dbReference>
<keyword evidence="1" id="KW-0472">Membrane</keyword>
<dbReference type="GeneID" id="93248289"/>
<keyword evidence="1" id="KW-0812">Transmembrane</keyword>
<evidence type="ECO:0000313" key="3">
    <source>
        <dbReference type="Proteomes" id="UP001193384"/>
    </source>
</evidence>
<name>A0AAJ3D8B5_MESHY</name>
<feature type="transmembrane region" description="Helical" evidence="1">
    <location>
        <begin position="20"/>
        <end position="44"/>
    </location>
</feature>